<dbReference type="Proteomes" id="UP000501076">
    <property type="component" value="Plasmid pFDU301A"/>
</dbReference>
<sequence>MSVVTIEKETEKSFYDLLLEQYHNAVSSKIERDNNSDFVVTQNINALEMAGAYLIAFEERALEMFEEMSTSAGCDDSNEIRKLLTKAISKAEAC</sequence>
<proteinExistence type="predicted"/>
<organism evidence="1 2">
    <name type="scientific">Priestia megaterium</name>
    <name type="common">Bacillus megaterium</name>
    <dbReference type="NCBI Taxonomy" id="1404"/>
    <lineage>
        <taxon>Bacteria</taxon>
        <taxon>Bacillati</taxon>
        <taxon>Bacillota</taxon>
        <taxon>Bacilli</taxon>
        <taxon>Bacillales</taxon>
        <taxon>Bacillaceae</taxon>
        <taxon>Priestia</taxon>
    </lineage>
</organism>
<evidence type="ECO:0000313" key="1">
    <source>
        <dbReference type="EMBL" id="QJX80402.1"/>
    </source>
</evidence>
<reference evidence="1 2" key="1">
    <citation type="submission" date="2019-10" db="EMBL/GenBank/DDBJ databases">
        <title>Complete genome sequences for adaption low water activity.</title>
        <authorList>
            <person name="Zhao L."/>
            <person name="Zhong J."/>
        </authorList>
    </citation>
    <scope>NUCLEOTIDE SEQUENCE [LARGE SCALE GENOMIC DNA]</scope>
    <source>
        <strain evidence="1 2">FDU301</strain>
        <plasmid evidence="2">pfdu301a</plasmid>
    </source>
</reference>
<dbReference type="AlphaFoldDB" id="A0A6M6E085"/>
<dbReference type="EMBL" id="CP045273">
    <property type="protein sequence ID" value="QJX80402.1"/>
    <property type="molecule type" value="Genomic_DNA"/>
</dbReference>
<protein>
    <submittedName>
        <fullName evidence="1">Uncharacterized protein</fullName>
    </submittedName>
</protein>
<gene>
    <name evidence="1" type="ORF">FDZ14_30410</name>
</gene>
<accession>A0A6M6E085</accession>
<geneLocation type="plasmid" evidence="2">
    <name>pfdu301a</name>
</geneLocation>
<dbReference type="RefSeq" id="WP_171778391.1">
    <property type="nucleotide sequence ID" value="NZ_CP045273.1"/>
</dbReference>
<evidence type="ECO:0000313" key="2">
    <source>
        <dbReference type="Proteomes" id="UP000501076"/>
    </source>
</evidence>
<name>A0A6M6E085_PRIMG</name>
<keyword evidence="1" id="KW-0614">Plasmid</keyword>